<dbReference type="Proteomes" id="UP001630127">
    <property type="component" value="Unassembled WGS sequence"/>
</dbReference>
<dbReference type="AlphaFoldDB" id="A0ABD2Y846"/>
<protein>
    <submittedName>
        <fullName evidence="1">Uncharacterized protein</fullName>
    </submittedName>
</protein>
<reference evidence="1 2" key="1">
    <citation type="submission" date="2024-11" db="EMBL/GenBank/DDBJ databases">
        <title>A near-complete genome assembly of Cinchona calisaya.</title>
        <authorList>
            <person name="Lian D.C."/>
            <person name="Zhao X.W."/>
            <person name="Wei L."/>
        </authorList>
    </citation>
    <scope>NUCLEOTIDE SEQUENCE [LARGE SCALE GENOMIC DNA]</scope>
    <source>
        <tissue evidence="1">Nenye</tissue>
    </source>
</reference>
<gene>
    <name evidence="1" type="ORF">ACH5RR_036548</name>
</gene>
<sequence>MSGTSNEIMEFIDLIFWNLRDLLNWKPDHIVVVSVKKQIRIHKSGFTNQDSFREKIKPYTPDVVEKYVGVLIASKSSEYVKLLIGEIVVSLVDLLLEDLMPPMKNHIEILTEGLVFMITFLINPPDESETEAGKVLLTEIEGLIREVLAFVCSLYTDGNEEDISRRGKVVFLVSKKRLTLSAQRYIGAPKLQVRPSKFLKSEGIWEMMTLKYTFSTTRSPSIEKGAYV</sequence>
<name>A0ABD2Y846_9GENT</name>
<keyword evidence="2" id="KW-1185">Reference proteome</keyword>
<accession>A0ABD2Y846</accession>
<organism evidence="1 2">
    <name type="scientific">Cinchona calisaya</name>
    <dbReference type="NCBI Taxonomy" id="153742"/>
    <lineage>
        <taxon>Eukaryota</taxon>
        <taxon>Viridiplantae</taxon>
        <taxon>Streptophyta</taxon>
        <taxon>Embryophyta</taxon>
        <taxon>Tracheophyta</taxon>
        <taxon>Spermatophyta</taxon>
        <taxon>Magnoliopsida</taxon>
        <taxon>eudicotyledons</taxon>
        <taxon>Gunneridae</taxon>
        <taxon>Pentapetalae</taxon>
        <taxon>asterids</taxon>
        <taxon>lamiids</taxon>
        <taxon>Gentianales</taxon>
        <taxon>Rubiaceae</taxon>
        <taxon>Cinchonoideae</taxon>
        <taxon>Cinchoneae</taxon>
        <taxon>Cinchona</taxon>
    </lineage>
</organism>
<evidence type="ECO:0000313" key="1">
    <source>
        <dbReference type="EMBL" id="KAL3502099.1"/>
    </source>
</evidence>
<comment type="caution">
    <text evidence="1">The sequence shown here is derived from an EMBL/GenBank/DDBJ whole genome shotgun (WGS) entry which is preliminary data.</text>
</comment>
<dbReference type="EMBL" id="JBJUIK010000015">
    <property type="protein sequence ID" value="KAL3502099.1"/>
    <property type="molecule type" value="Genomic_DNA"/>
</dbReference>
<evidence type="ECO:0000313" key="2">
    <source>
        <dbReference type="Proteomes" id="UP001630127"/>
    </source>
</evidence>
<proteinExistence type="predicted"/>